<dbReference type="EMBL" id="BKCJ010431938">
    <property type="protein sequence ID" value="GFA48324.1"/>
    <property type="molecule type" value="Genomic_DNA"/>
</dbReference>
<accession>A0A699JND0</accession>
<organism evidence="2">
    <name type="scientific">Tanacetum cinerariifolium</name>
    <name type="common">Dalmatian daisy</name>
    <name type="synonym">Chrysanthemum cinerariifolium</name>
    <dbReference type="NCBI Taxonomy" id="118510"/>
    <lineage>
        <taxon>Eukaryota</taxon>
        <taxon>Viridiplantae</taxon>
        <taxon>Streptophyta</taxon>
        <taxon>Embryophyta</taxon>
        <taxon>Tracheophyta</taxon>
        <taxon>Spermatophyta</taxon>
        <taxon>Magnoliopsida</taxon>
        <taxon>eudicotyledons</taxon>
        <taxon>Gunneridae</taxon>
        <taxon>Pentapetalae</taxon>
        <taxon>asterids</taxon>
        <taxon>campanulids</taxon>
        <taxon>Asterales</taxon>
        <taxon>Asteraceae</taxon>
        <taxon>Asteroideae</taxon>
        <taxon>Anthemideae</taxon>
        <taxon>Anthemidinae</taxon>
        <taxon>Tanacetum</taxon>
    </lineage>
</organism>
<evidence type="ECO:0000313" key="2">
    <source>
        <dbReference type="EMBL" id="GFA48324.1"/>
    </source>
</evidence>
<dbReference type="AlphaFoldDB" id="A0A699JND0"/>
<comment type="caution">
    <text evidence="2">The sequence shown here is derived from an EMBL/GenBank/DDBJ whole genome shotgun (WGS) entry which is preliminary data.</text>
</comment>
<protein>
    <submittedName>
        <fullName evidence="2">Uncharacterized protein</fullName>
    </submittedName>
</protein>
<feature type="compositionally biased region" description="Pro residues" evidence="1">
    <location>
        <begin position="47"/>
        <end position="59"/>
    </location>
</feature>
<feature type="compositionally biased region" description="Polar residues" evidence="1">
    <location>
        <begin position="69"/>
        <end position="80"/>
    </location>
</feature>
<name>A0A699JND0_TANCI</name>
<sequence>VGKGFSGVETPLFEGMIVVHQADDVADEGAAGVDVDVVPAAAAGPSIPSPTPTTQPPPQSQELPSTSQIGTAQRVESSGDTVMDDVSKQGEIIANMDIDEDVTIKDVAAVAKEVEVEQDAEIEENADTATPSIIIHSESKSKDKGKEIMLEEPKPLKKQAQIEQDKAYARELKTELNKNINWAEVIEQVLRKEKEDNAVMRYQALKRKPQTEAQARKNMMIYLRNMAGFKMDYCKTHMKNTV</sequence>
<feature type="non-terminal residue" evidence="2">
    <location>
        <position position="1"/>
    </location>
</feature>
<evidence type="ECO:0000256" key="1">
    <source>
        <dbReference type="SAM" id="MobiDB-lite"/>
    </source>
</evidence>
<proteinExistence type="predicted"/>
<reference evidence="2" key="1">
    <citation type="journal article" date="2019" name="Sci. Rep.">
        <title>Draft genome of Tanacetum cinerariifolium, the natural source of mosquito coil.</title>
        <authorList>
            <person name="Yamashiro T."/>
            <person name="Shiraishi A."/>
            <person name="Satake H."/>
            <person name="Nakayama K."/>
        </authorList>
    </citation>
    <scope>NUCLEOTIDE SEQUENCE</scope>
</reference>
<gene>
    <name evidence="2" type="ORF">Tci_620296</name>
</gene>
<feature type="region of interest" description="Disordered" evidence="1">
    <location>
        <begin position="41"/>
        <end position="82"/>
    </location>
</feature>